<accession>A0A9D5AKM0</accession>
<reference evidence="3 4" key="1">
    <citation type="journal article" date="2022" name="Nat. Genet.">
        <title>Improved pea reference genome and pan-genome highlight genomic features and evolutionary characteristics.</title>
        <authorList>
            <person name="Yang T."/>
            <person name="Liu R."/>
            <person name="Luo Y."/>
            <person name="Hu S."/>
            <person name="Wang D."/>
            <person name="Wang C."/>
            <person name="Pandey M.K."/>
            <person name="Ge S."/>
            <person name="Xu Q."/>
            <person name="Li N."/>
            <person name="Li G."/>
            <person name="Huang Y."/>
            <person name="Saxena R.K."/>
            <person name="Ji Y."/>
            <person name="Li M."/>
            <person name="Yan X."/>
            <person name="He Y."/>
            <person name="Liu Y."/>
            <person name="Wang X."/>
            <person name="Xiang C."/>
            <person name="Varshney R.K."/>
            <person name="Ding H."/>
            <person name="Gao S."/>
            <person name="Zong X."/>
        </authorList>
    </citation>
    <scope>NUCLEOTIDE SEQUENCE [LARGE SCALE GENOMIC DNA]</scope>
    <source>
        <strain evidence="3 4">cv. Zhongwan 6</strain>
    </source>
</reference>
<keyword evidence="4" id="KW-1185">Reference proteome</keyword>
<dbReference type="Proteomes" id="UP001058974">
    <property type="component" value="Chromosome 5"/>
</dbReference>
<dbReference type="Pfam" id="PF22936">
    <property type="entry name" value="Pol_BBD"/>
    <property type="match status" value="1"/>
</dbReference>
<sequence>MYLSSAKAVWEYLRRNYSMKQDMSACYDLKRKIFNTKQGNLSITEYFGVLNGFWIELDQYQNLKMECNKDTATLNTVVERDRIFDFLAGLNAEFDPIRVQILGKEKFPDLNEVFYTVRSEETRRQAMLHEQPPDVSALVANKTTRQGPPPSSSKNVRDKFYCEHCNRSGHTKDRCFKLHGREQVLSRGGGSRNMHQYQAHVATHVQDTESFEKRGTDLSSFITGKSLCSRSLTVCGNIPKNAWILDSGATNHMTFDSTLLCSYTTPSSIPYITVADGSHACVVGTGNIDLQPPFQLQSVLHDLTTGQTIGIAKEKEGLYYFSDDHPKGENISDLESESESESEFLILGPSLPRTPISVPSLEPELSPSLSLSPSSTPESEPVSVPGPSRPSVLQESAPPAPTLVYQRRSKPDLLQKQIQSPEPEVSTENDSSSDDCAISDTCDTNPVDLPIALRKDKRSCPSLYRHPISQYVSTKHLSTQYQSFVAAVDSVKIPSSVEEALQNKNWVQAMDEEMRALEKNVRVCEFGFSQQQDWAAAGVTHNGIL</sequence>
<feature type="region of interest" description="Disordered" evidence="1">
    <location>
        <begin position="355"/>
        <end position="441"/>
    </location>
</feature>
<evidence type="ECO:0000259" key="2">
    <source>
        <dbReference type="Pfam" id="PF22936"/>
    </source>
</evidence>
<evidence type="ECO:0000256" key="1">
    <source>
        <dbReference type="SAM" id="MobiDB-lite"/>
    </source>
</evidence>
<dbReference type="PANTHER" id="PTHR34222:SF37">
    <property type="entry name" value="RETROTRANSPOSON GAG DOMAIN-CONTAINING PROTEIN"/>
    <property type="match status" value="1"/>
</dbReference>
<feature type="compositionally biased region" description="Low complexity" evidence="1">
    <location>
        <begin position="357"/>
        <end position="392"/>
    </location>
</feature>
<organism evidence="3 4">
    <name type="scientific">Pisum sativum</name>
    <name type="common">Garden pea</name>
    <name type="synonym">Lathyrus oleraceus</name>
    <dbReference type="NCBI Taxonomy" id="3888"/>
    <lineage>
        <taxon>Eukaryota</taxon>
        <taxon>Viridiplantae</taxon>
        <taxon>Streptophyta</taxon>
        <taxon>Embryophyta</taxon>
        <taxon>Tracheophyta</taxon>
        <taxon>Spermatophyta</taxon>
        <taxon>Magnoliopsida</taxon>
        <taxon>eudicotyledons</taxon>
        <taxon>Gunneridae</taxon>
        <taxon>Pentapetalae</taxon>
        <taxon>rosids</taxon>
        <taxon>fabids</taxon>
        <taxon>Fabales</taxon>
        <taxon>Fabaceae</taxon>
        <taxon>Papilionoideae</taxon>
        <taxon>50 kb inversion clade</taxon>
        <taxon>NPAAA clade</taxon>
        <taxon>Hologalegina</taxon>
        <taxon>IRL clade</taxon>
        <taxon>Fabeae</taxon>
        <taxon>Lathyrus</taxon>
    </lineage>
</organism>
<gene>
    <name evidence="3" type="ORF">KIW84_056085</name>
</gene>
<dbReference type="Gramene" id="Psat05G0608500-T1">
    <property type="protein sequence ID" value="KAI5410811.1"/>
    <property type="gene ID" value="KIW84_056085"/>
</dbReference>
<protein>
    <recommendedName>
        <fullName evidence="2">Retrovirus-related Pol polyprotein from transposon TNT 1-94-like beta-barrel domain-containing protein</fullName>
    </recommendedName>
</protein>
<evidence type="ECO:0000313" key="3">
    <source>
        <dbReference type="EMBL" id="KAI5410811.1"/>
    </source>
</evidence>
<dbReference type="AlphaFoldDB" id="A0A9D5AKM0"/>
<evidence type="ECO:0000313" key="4">
    <source>
        <dbReference type="Proteomes" id="UP001058974"/>
    </source>
</evidence>
<feature type="domain" description="Retrovirus-related Pol polyprotein from transposon TNT 1-94-like beta-barrel" evidence="2">
    <location>
        <begin position="243"/>
        <end position="293"/>
    </location>
</feature>
<dbReference type="InterPro" id="IPR054722">
    <property type="entry name" value="PolX-like_BBD"/>
</dbReference>
<dbReference type="EMBL" id="JAMSHJ010000005">
    <property type="protein sequence ID" value="KAI5410811.1"/>
    <property type="molecule type" value="Genomic_DNA"/>
</dbReference>
<dbReference type="PANTHER" id="PTHR34222">
    <property type="entry name" value="GAG_PRE-INTEGRS DOMAIN-CONTAINING PROTEIN"/>
    <property type="match status" value="1"/>
</dbReference>
<comment type="caution">
    <text evidence="3">The sequence shown here is derived from an EMBL/GenBank/DDBJ whole genome shotgun (WGS) entry which is preliminary data.</text>
</comment>
<name>A0A9D5AKM0_PEA</name>
<proteinExistence type="predicted"/>